<dbReference type="CDD" id="cd00037">
    <property type="entry name" value="CLECT"/>
    <property type="match status" value="1"/>
</dbReference>
<dbReference type="PROSITE" id="PS00615">
    <property type="entry name" value="C_TYPE_LECTIN_1"/>
    <property type="match status" value="1"/>
</dbReference>
<dbReference type="Pfam" id="PF00059">
    <property type="entry name" value="Lectin_C"/>
    <property type="match status" value="1"/>
</dbReference>
<dbReference type="InterPro" id="IPR016187">
    <property type="entry name" value="CTDL_fold"/>
</dbReference>
<feature type="domain" description="C-type lectin" evidence="3">
    <location>
        <begin position="29"/>
        <end position="150"/>
    </location>
</feature>
<sequence>MFTIIKAPLLALFLVNYAYCLCPNGYLKHDESCYKMIRTFATWAEATIYCRAMGSELANLETAVEDHFVHGMLQNLGGSYDPPKFWLGGNDIVTESEWMWAKTHTKFTYTNWAPGQPDNGQGENCLELSKNVGWNWNDETCEHRKYFICEKPSEEIDGGEIIG</sequence>
<evidence type="ECO:0000259" key="3">
    <source>
        <dbReference type="PROSITE" id="PS50041"/>
    </source>
</evidence>
<dbReference type="Gene3D" id="3.10.100.10">
    <property type="entry name" value="Mannose-Binding Protein A, subunit A"/>
    <property type="match status" value="1"/>
</dbReference>
<gene>
    <name evidence="4" type="ORF">MGAL_10B077122</name>
</gene>
<protein>
    <recommendedName>
        <fullName evidence="3">C-type lectin domain-containing protein</fullName>
    </recommendedName>
</protein>
<organism evidence="4 5">
    <name type="scientific">Mytilus galloprovincialis</name>
    <name type="common">Mediterranean mussel</name>
    <dbReference type="NCBI Taxonomy" id="29158"/>
    <lineage>
        <taxon>Eukaryota</taxon>
        <taxon>Metazoa</taxon>
        <taxon>Spiralia</taxon>
        <taxon>Lophotrochozoa</taxon>
        <taxon>Mollusca</taxon>
        <taxon>Bivalvia</taxon>
        <taxon>Autobranchia</taxon>
        <taxon>Pteriomorphia</taxon>
        <taxon>Mytilida</taxon>
        <taxon>Mytiloidea</taxon>
        <taxon>Mytilidae</taxon>
        <taxon>Mytilinae</taxon>
        <taxon>Mytilus</taxon>
    </lineage>
</organism>
<evidence type="ECO:0000256" key="2">
    <source>
        <dbReference type="SAM" id="SignalP"/>
    </source>
</evidence>
<dbReference type="SUPFAM" id="SSF56436">
    <property type="entry name" value="C-type lectin-like"/>
    <property type="match status" value="1"/>
</dbReference>
<dbReference type="InterPro" id="IPR050111">
    <property type="entry name" value="C-type_lectin/snaclec_domain"/>
</dbReference>
<comment type="caution">
    <text evidence="4">The sequence shown here is derived from an EMBL/GenBank/DDBJ whole genome shotgun (WGS) entry which is preliminary data.</text>
</comment>
<evidence type="ECO:0000313" key="5">
    <source>
        <dbReference type="Proteomes" id="UP000596742"/>
    </source>
</evidence>
<dbReference type="Proteomes" id="UP000596742">
    <property type="component" value="Unassembled WGS sequence"/>
</dbReference>
<dbReference type="PROSITE" id="PS50041">
    <property type="entry name" value="C_TYPE_LECTIN_2"/>
    <property type="match status" value="1"/>
</dbReference>
<dbReference type="InterPro" id="IPR001304">
    <property type="entry name" value="C-type_lectin-like"/>
</dbReference>
<feature type="signal peptide" evidence="2">
    <location>
        <begin position="1"/>
        <end position="20"/>
    </location>
</feature>
<proteinExistence type="predicted"/>
<dbReference type="OrthoDB" id="6142940at2759"/>
<dbReference type="EMBL" id="UYJE01009949">
    <property type="protein sequence ID" value="VDI78233.1"/>
    <property type="molecule type" value="Genomic_DNA"/>
</dbReference>
<dbReference type="InterPro" id="IPR016186">
    <property type="entry name" value="C-type_lectin-like/link_sf"/>
</dbReference>
<dbReference type="AlphaFoldDB" id="A0A8B6HF64"/>
<name>A0A8B6HF64_MYTGA</name>
<keyword evidence="5" id="KW-1185">Reference proteome</keyword>
<dbReference type="SMART" id="SM00034">
    <property type="entry name" value="CLECT"/>
    <property type="match status" value="1"/>
</dbReference>
<accession>A0A8B6HF64</accession>
<dbReference type="PANTHER" id="PTHR22803">
    <property type="entry name" value="MANNOSE, PHOSPHOLIPASE, LECTIN RECEPTOR RELATED"/>
    <property type="match status" value="1"/>
</dbReference>
<feature type="chain" id="PRO_5032799587" description="C-type lectin domain-containing protein" evidence="2">
    <location>
        <begin position="21"/>
        <end position="163"/>
    </location>
</feature>
<dbReference type="InterPro" id="IPR018378">
    <property type="entry name" value="C-type_lectin_CS"/>
</dbReference>
<reference evidence="4" key="1">
    <citation type="submission" date="2018-11" db="EMBL/GenBank/DDBJ databases">
        <authorList>
            <person name="Alioto T."/>
            <person name="Alioto T."/>
        </authorList>
    </citation>
    <scope>NUCLEOTIDE SEQUENCE</scope>
</reference>
<keyword evidence="1" id="KW-1015">Disulfide bond</keyword>
<keyword evidence="2" id="KW-0732">Signal</keyword>
<evidence type="ECO:0000313" key="4">
    <source>
        <dbReference type="EMBL" id="VDI78233.1"/>
    </source>
</evidence>
<evidence type="ECO:0000256" key="1">
    <source>
        <dbReference type="ARBA" id="ARBA00023157"/>
    </source>
</evidence>